<evidence type="ECO:0000256" key="6">
    <source>
        <dbReference type="ARBA" id="ARBA00022842"/>
    </source>
</evidence>
<dbReference type="InterPro" id="IPR002716">
    <property type="entry name" value="PIN_dom"/>
</dbReference>
<evidence type="ECO:0000256" key="3">
    <source>
        <dbReference type="ARBA" id="ARBA00022722"/>
    </source>
</evidence>
<dbReference type="AlphaFoldDB" id="A0A0M0EDZ6"/>
<keyword evidence="2" id="KW-1277">Toxin-antitoxin system</keyword>
<evidence type="ECO:0000256" key="5">
    <source>
        <dbReference type="ARBA" id="ARBA00022801"/>
    </source>
</evidence>
<comment type="cofactor">
    <cofactor evidence="1">
        <name>Mg(2+)</name>
        <dbReference type="ChEBI" id="CHEBI:18420"/>
    </cofactor>
</comment>
<accession>A0A0M0EDZ6</accession>
<name>A0A0M0EDZ6_KOMEU</name>
<keyword evidence="6" id="KW-0460">Magnesium</keyword>
<dbReference type="PANTHER" id="PTHR33653">
    <property type="entry name" value="RIBONUCLEASE VAPC2"/>
    <property type="match status" value="1"/>
</dbReference>
<reference evidence="9" key="1">
    <citation type="submission" date="2015-08" db="EMBL/GenBank/DDBJ databases">
        <title>Draft genome sequence of Komagataeibacter europaeus CECT 8546 a cellulose producer strain from vinegar produced by the traditional method.</title>
        <authorList>
            <person name="Poehlein A."/>
            <person name="Valera M.J."/>
            <person name="Haack F.S."/>
            <person name="Mas A."/>
            <person name="Daniel R."/>
            <person name="Streit W.R."/>
            <person name="Mateo E."/>
        </authorList>
    </citation>
    <scope>NUCLEOTIDE SEQUENCE [LARGE SCALE GENOMIC DNA]</scope>
    <source>
        <strain evidence="9">CECT 8546</strain>
    </source>
</reference>
<dbReference type="GO" id="GO:0016787">
    <property type="term" value="F:hydrolase activity"/>
    <property type="evidence" value="ECO:0007669"/>
    <property type="project" value="UniProtKB-KW"/>
</dbReference>
<dbReference type="Gene3D" id="3.40.50.1010">
    <property type="entry name" value="5'-nuclease"/>
    <property type="match status" value="1"/>
</dbReference>
<evidence type="ECO:0000313" key="10">
    <source>
        <dbReference type="Proteomes" id="UP000037566"/>
    </source>
</evidence>
<gene>
    <name evidence="9" type="primary">fitB1</name>
    <name evidence="9" type="ORF">KOEU_30220</name>
</gene>
<evidence type="ECO:0000256" key="7">
    <source>
        <dbReference type="ARBA" id="ARBA00038093"/>
    </source>
</evidence>
<evidence type="ECO:0000256" key="2">
    <source>
        <dbReference type="ARBA" id="ARBA00022649"/>
    </source>
</evidence>
<protein>
    <submittedName>
        <fullName evidence="9">Toxin FitB</fullName>
        <ecNumber evidence="9">3.1.-.-</ecNumber>
    </submittedName>
</protein>
<dbReference type="InterPro" id="IPR029060">
    <property type="entry name" value="PIN-like_dom_sf"/>
</dbReference>
<dbReference type="Pfam" id="PF01850">
    <property type="entry name" value="PIN"/>
    <property type="match status" value="1"/>
</dbReference>
<dbReference type="RefSeq" id="WP_082267061.1">
    <property type="nucleotide sequence ID" value="NZ_LHUQ01000028.1"/>
</dbReference>
<keyword evidence="3" id="KW-0540">Nuclease</keyword>
<dbReference type="EC" id="3.1.-.-" evidence="9"/>
<sequence>MLRPLYLIDTNVFREMGDAGNPYVKAWLDTIDDDQYRISPIVYQEMREGRERERVRLEKKGQDTARVIAQLAALDNFEREYADRQIPITMKISGEVARMLGAKGKNERDVVLAATARIHGMIIVTRNVADFAGRDVDVLNPFQQNPQVRRV</sequence>
<proteinExistence type="inferred from homology"/>
<evidence type="ECO:0000313" key="9">
    <source>
        <dbReference type="EMBL" id="KON63482.1"/>
    </source>
</evidence>
<evidence type="ECO:0000259" key="8">
    <source>
        <dbReference type="Pfam" id="PF01850"/>
    </source>
</evidence>
<dbReference type="Proteomes" id="UP000037566">
    <property type="component" value="Unassembled WGS sequence"/>
</dbReference>
<comment type="similarity">
    <text evidence="7">Belongs to the PINc/VapC protein family.</text>
</comment>
<keyword evidence="4" id="KW-0479">Metal-binding</keyword>
<comment type="caution">
    <text evidence="9">The sequence shown here is derived from an EMBL/GenBank/DDBJ whole genome shotgun (WGS) entry which is preliminary data.</text>
</comment>
<dbReference type="SUPFAM" id="SSF88723">
    <property type="entry name" value="PIN domain-like"/>
    <property type="match status" value="1"/>
</dbReference>
<evidence type="ECO:0000256" key="4">
    <source>
        <dbReference type="ARBA" id="ARBA00022723"/>
    </source>
</evidence>
<organism evidence="9 10">
    <name type="scientific">Komagataeibacter europaeus</name>
    <name type="common">Gluconacetobacter europaeus</name>
    <dbReference type="NCBI Taxonomy" id="33995"/>
    <lineage>
        <taxon>Bacteria</taxon>
        <taxon>Pseudomonadati</taxon>
        <taxon>Pseudomonadota</taxon>
        <taxon>Alphaproteobacteria</taxon>
        <taxon>Acetobacterales</taxon>
        <taxon>Acetobacteraceae</taxon>
        <taxon>Komagataeibacter</taxon>
    </lineage>
</organism>
<evidence type="ECO:0000256" key="1">
    <source>
        <dbReference type="ARBA" id="ARBA00001946"/>
    </source>
</evidence>
<dbReference type="OrthoDB" id="7188375at2"/>
<keyword evidence="5 9" id="KW-0378">Hydrolase</keyword>
<feature type="domain" description="PIN" evidence="8">
    <location>
        <begin position="6"/>
        <end position="127"/>
    </location>
</feature>
<dbReference type="PANTHER" id="PTHR33653:SF1">
    <property type="entry name" value="RIBONUCLEASE VAPC2"/>
    <property type="match status" value="1"/>
</dbReference>
<dbReference type="GO" id="GO:0004518">
    <property type="term" value="F:nuclease activity"/>
    <property type="evidence" value="ECO:0007669"/>
    <property type="project" value="UniProtKB-KW"/>
</dbReference>
<dbReference type="PATRIC" id="fig|33995.3.peg.3352"/>
<keyword evidence="10" id="KW-1185">Reference proteome</keyword>
<dbReference type="InterPro" id="IPR050556">
    <property type="entry name" value="Type_II_TA_system_RNase"/>
</dbReference>
<dbReference type="EMBL" id="LHUQ01000028">
    <property type="protein sequence ID" value="KON63482.1"/>
    <property type="molecule type" value="Genomic_DNA"/>
</dbReference>
<dbReference type="GO" id="GO:0046872">
    <property type="term" value="F:metal ion binding"/>
    <property type="evidence" value="ECO:0007669"/>
    <property type="project" value="UniProtKB-KW"/>
</dbReference>
<dbReference type="STRING" id="33995.KOEU_30220"/>